<dbReference type="Gene3D" id="1.10.10.10">
    <property type="entry name" value="Winged helix-like DNA-binding domain superfamily/Winged helix DNA-binding domain"/>
    <property type="match status" value="1"/>
</dbReference>
<sequence length="268" mass="31598">MSTQKKSRRKPNRKQTTEYPLNTPLPRPELLAILQAADEIIAAGGRTLLAKILKGSKEKKLLELGLDHTPAYGFFRELTMEQIMEKVDVLIEAGYLKTELSGKLPMIEFTVYGWTVRRERATEELLREWENWLDQGITPVSMEYLKDRNRGMILMFLFKILCSGDRKYIPFLQQWQPIEFRKVQAEIRQVIADLNERERLVEMEWHELLRERAQSLIVRSRDPVLLQCAECGYPYVFDHLDFSCYRADGIYFPEKCPDCRHQEESLHE</sequence>
<dbReference type="Proteomes" id="UP000773462">
    <property type="component" value="Unassembled WGS sequence"/>
</dbReference>
<dbReference type="EMBL" id="JAGGLV010000017">
    <property type="protein sequence ID" value="MBP2114374.1"/>
    <property type="molecule type" value="Genomic_DNA"/>
</dbReference>
<gene>
    <name evidence="3" type="ORF">J2Z70_004540</name>
</gene>
<dbReference type="NCBIfam" id="NF041107">
    <property type="entry name" value="RQC_minor_1"/>
    <property type="match status" value="1"/>
</dbReference>
<evidence type="ECO:0000313" key="4">
    <source>
        <dbReference type="Proteomes" id="UP000773462"/>
    </source>
</evidence>
<protein>
    <submittedName>
        <fullName evidence="3">Rubrerythrin</fullName>
    </submittedName>
</protein>
<dbReference type="InterPro" id="IPR036388">
    <property type="entry name" value="WH-like_DNA-bd_sf"/>
</dbReference>
<dbReference type="RefSeq" id="WP_209876877.1">
    <property type="nucleotide sequence ID" value="NZ_JAGGLV010000017.1"/>
</dbReference>
<organism evidence="3 4">
    <name type="scientific">Paenibacillus silagei</name>
    <dbReference type="NCBI Taxonomy" id="1670801"/>
    <lineage>
        <taxon>Bacteria</taxon>
        <taxon>Bacillati</taxon>
        <taxon>Bacillota</taxon>
        <taxon>Bacilli</taxon>
        <taxon>Bacillales</taxon>
        <taxon>Paenibacillaceae</taxon>
        <taxon>Paenibacillus</taxon>
    </lineage>
</organism>
<dbReference type="InterPro" id="IPR018982">
    <property type="entry name" value="RQC_domain"/>
</dbReference>
<evidence type="ECO:0000256" key="1">
    <source>
        <dbReference type="SAM" id="MobiDB-lite"/>
    </source>
</evidence>
<reference evidence="3 4" key="1">
    <citation type="submission" date="2021-03" db="EMBL/GenBank/DDBJ databases">
        <title>Genomic Encyclopedia of Type Strains, Phase IV (KMG-IV): sequencing the most valuable type-strain genomes for metagenomic binning, comparative biology and taxonomic classification.</title>
        <authorList>
            <person name="Goeker M."/>
        </authorList>
    </citation>
    <scope>NUCLEOTIDE SEQUENCE [LARGE SCALE GENOMIC DNA]</scope>
    <source>
        <strain evidence="3 4">DSM 101953</strain>
    </source>
</reference>
<name>A0ABS4NWF6_9BACL</name>
<comment type="caution">
    <text evidence="3">The sequence shown here is derived from an EMBL/GenBank/DDBJ whole genome shotgun (WGS) entry which is preliminary data.</text>
</comment>
<accession>A0ABS4NWF6</accession>
<dbReference type="Pfam" id="PF09382">
    <property type="entry name" value="RQC"/>
    <property type="match status" value="1"/>
</dbReference>
<dbReference type="InterPro" id="IPR036390">
    <property type="entry name" value="WH_DNA-bd_sf"/>
</dbReference>
<feature type="compositionally biased region" description="Basic residues" evidence="1">
    <location>
        <begin position="1"/>
        <end position="13"/>
    </location>
</feature>
<dbReference type="SUPFAM" id="SSF46785">
    <property type="entry name" value="Winged helix' DNA-binding domain"/>
    <property type="match status" value="1"/>
</dbReference>
<proteinExistence type="predicted"/>
<feature type="domain" description="RQC" evidence="2">
    <location>
        <begin position="33"/>
        <end position="118"/>
    </location>
</feature>
<keyword evidence="4" id="KW-1185">Reference proteome</keyword>
<feature type="region of interest" description="Disordered" evidence="1">
    <location>
        <begin position="1"/>
        <end position="23"/>
    </location>
</feature>
<evidence type="ECO:0000313" key="3">
    <source>
        <dbReference type="EMBL" id="MBP2114374.1"/>
    </source>
</evidence>
<evidence type="ECO:0000259" key="2">
    <source>
        <dbReference type="Pfam" id="PF09382"/>
    </source>
</evidence>